<dbReference type="SUPFAM" id="SSF55073">
    <property type="entry name" value="Nucleotide cyclase"/>
    <property type="match status" value="1"/>
</dbReference>
<dbReference type="InterPro" id="IPR000160">
    <property type="entry name" value="GGDEF_dom"/>
</dbReference>
<dbReference type="Proteomes" id="UP001232156">
    <property type="component" value="Unassembled WGS sequence"/>
</dbReference>
<dbReference type="PANTHER" id="PTHR45138">
    <property type="entry name" value="REGULATORY COMPONENTS OF SENSORY TRANSDUCTION SYSTEM"/>
    <property type="match status" value="1"/>
</dbReference>
<evidence type="ECO:0000259" key="4">
    <source>
        <dbReference type="PROSITE" id="PS50887"/>
    </source>
</evidence>
<dbReference type="SMART" id="SM00267">
    <property type="entry name" value="GGDEF"/>
    <property type="match status" value="1"/>
</dbReference>
<comment type="catalytic activity">
    <reaction evidence="2">
        <text>2 GTP = 3',3'-c-di-GMP + 2 diphosphate</text>
        <dbReference type="Rhea" id="RHEA:24898"/>
        <dbReference type="ChEBI" id="CHEBI:33019"/>
        <dbReference type="ChEBI" id="CHEBI:37565"/>
        <dbReference type="ChEBI" id="CHEBI:58805"/>
        <dbReference type="EC" id="2.7.7.65"/>
    </reaction>
</comment>
<dbReference type="PANTHER" id="PTHR45138:SF9">
    <property type="entry name" value="DIGUANYLATE CYCLASE DGCM-RELATED"/>
    <property type="match status" value="1"/>
</dbReference>
<comment type="caution">
    <text evidence="5">The sequence shown here is derived from an EMBL/GenBank/DDBJ whole genome shotgun (WGS) entry which is preliminary data.</text>
</comment>
<proteinExistence type="predicted"/>
<keyword evidence="6" id="KW-1185">Reference proteome</keyword>
<dbReference type="Gene3D" id="3.30.70.270">
    <property type="match status" value="1"/>
</dbReference>
<protein>
    <recommendedName>
        <fullName evidence="1">diguanylate cyclase</fullName>
        <ecNumber evidence="1">2.7.7.65</ecNumber>
    </recommendedName>
</protein>
<reference evidence="5 6" key="1">
    <citation type="submission" date="2023-08" db="EMBL/GenBank/DDBJ databases">
        <title>Alcaligenaceae gen. nov., a novel taxon isolated from the sludge of Yixing Pesticide Factory.</title>
        <authorList>
            <person name="Ruan L."/>
        </authorList>
    </citation>
    <scope>NUCLEOTIDE SEQUENCE [LARGE SCALE GENOMIC DNA]</scope>
    <source>
        <strain evidence="5 6">LG-2</strain>
    </source>
</reference>
<dbReference type="InterPro" id="IPR043128">
    <property type="entry name" value="Rev_trsase/Diguanyl_cyclase"/>
</dbReference>
<dbReference type="EC" id="2.7.7.65" evidence="1"/>
<feature type="transmembrane region" description="Helical" evidence="3">
    <location>
        <begin position="192"/>
        <end position="212"/>
    </location>
</feature>
<dbReference type="InterPro" id="IPR050469">
    <property type="entry name" value="Diguanylate_Cyclase"/>
</dbReference>
<accession>A0ABU1D7I6</accession>
<sequence length="468" mass="49785">MSTRSVEQAHLRHYGLLALFVLLLSLIGIYWRPLGQLSTLWPANAVLLGVFLRLPQLVSAPGWIAAAAGLILADLLTGSPLLLATSLTAVNLLSVFVALRICSSLTATQLSEMRPDALPRLFLAMLTASAAAGVSGGLVTARLLGADPWDAGVIWGTSELLAYIILVPCVLSAPRPRTSSARDSLPVVARRLAPKLIPAASLLAAFLAGLFIGGPGVIAFPVSALLVCALSCNLFQTSLLTLAFSLWTLLGIAFGNIAMPFDTGSTIELLSLRLGVASTALAPIVVASVMAARERNLALMRHLAEHDPLTGLLNRRTFHQRAQALLAADDTRGAPAAILMVDVDNFKLINDTYGHAVGDAVLSRVARKLRESLRSTDLCGRVGGEEFAALIPHSTPAQIESVTRRIHEAIRSEQLRVSDPHADHLRVSVSIGATLSQGESDDLRSMLHRADLAMYAAKQAGRDQTRML</sequence>
<dbReference type="CDD" id="cd01949">
    <property type="entry name" value="GGDEF"/>
    <property type="match status" value="1"/>
</dbReference>
<feature type="transmembrane region" description="Helical" evidence="3">
    <location>
        <begin position="242"/>
        <end position="259"/>
    </location>
</feature>
<name>A0ABU1D7I6_9BURK</name>
<feature type="transmembrane region" description="Helical" evidence="3">
    <location>
        <begin position="122"/>
        <end position="141"/>
    </location>
</feature>
<dbReference type="GO" id="GO:0052621">
    <property type="term" value="F:diguanylate cyclase activity"/>
    <property type="evidence" value="ECO:0007669"/>
    <property type="project" value="UniProtKB-EC"/>
</dbReference>
<dbReference type="EMBL" id="JAUZQE010000024">
    <property type="protein sequence ID" value="MDR4126406.1"/>
    <property type="molecule type" value="Genomic_DNA"/>
</dbReference>
<feature type="transmembrane region" description="Helical" evidence="3">
    <location>
        <begin position="12"/>
        <end position="31"/>
    </location>
</feature>
<dbReference type="RefSeq" id="WP_347287227.1">
    <property type="nucleotide sequence ID" value="NZ_JAUZQE010000024.1"/>
</dbReference>
<keyword evidence="5" id="KW-0808">Transferase</keyword>
<feature type="domain" description="GGDEF" evidence="4">
    <location>
        <begin position="334"/>
        <end position="468"/>
    </location>
</feature>
<evidence type="ECO:0000256" key="2">
    <source>
        <dbReference type="ARBA" id="ARBA00034247"/>
    </source>
</evidence>
<organism evidence="5 6">
    <name type="scientific">Yanghanlia caeni</name>
    <dbReference type="NCBI Taxonomy" id="3064283"/>
    <lineage>
        <taxon>Bacteria</taxon>
        <taxon>Pseudomonadati</taxon>
        <taxon>Pseudomonadota</taxon>
        <taxon>Betaproteobacteria</taxon>
        <taxon>Burkholderiales</taxon>
        <taxon>Alcaligenaceae</taxon>
        <taxon>Yanghanlia</taxon>
    </lineage>
</organism>
<gene>
    <name evidence="5" type="ORF">Q8947_10490</name>
</gene>
<feature type="transmembrane region" description="Helical" evidence="3">
    <location>
        <begin position="153"/>
        <end position="171"/>
    </location>
</feature>
<keyword evidence="3" id="KW-0472">Membrane</keyword>
<dbReference type="NCBIfam" id="TIGR00254">
    <property type="entry name" value="GGDEF"/>
    <property type="match status" value="1"/>
</dbReference>
<evidence type="ECO:0000256" key="3">
    <source>
        <dbReference type="SAM" id="Phobius"/>
    </source>
</evidence>
<dbReference type="Pfam" id="PF00990">
    <property type="entry name" value="GGDEF"/>
    <property type="match status" value="1"/>
</dbReference>
<evidence type="ECO:0000313" key="6">
    <source>
        <dbReference type="Proteomes" id="UP001232156"/>
    </source>
</evidence>
<evidence type="ECO:0000256" key="1">
    <source>
        <dbReference type="ARBA" id="ARBA00012528"/>
    </source>
</evidence>
<keyword evidence="3" id="KW-1133">Transmembrane helix</keyword>
<keyword evidence="5" id="KW-0548">Nucleotidyltransferase</keyword>
<keyword evidence="3" id="KW-0812">Transmembrane</keyword>
<dbReference type="PROSITE" id="PS50887">
    <property type="entry name" value="GGDEF"/>
    <property type="match status" value="1"/>
</dbReference>
<evidence type="ECO:0000313" key="5">
    <source>
        <dbReference type="EMBL" id="MDR4126406.1"/>
    </source>
</evidence>
<dbReference type="InterPro" id="IPR029787">
    <property type="entry name" value="Nucleotide_cyclase"/>
</dbReference>
<feature type="transmembrane region" description="Helical" evidence="3">
    <location>
        <begin position="271"/>
        <end position="292"/>
    </location>
</feature>